<evidence type="ECO:0000313" key="2">
    <source>
        <dbReference type="EMBL" id="KAJ4452530.1"/>
    </source>
</evidence>
<sequence length="87" mass="9527">MSHRQDLLVSQVCARARAAPRVQCGRERPKRSMADKASPKTARIQTEPPPKSARVPNGSVWPGDQGRGPIIATEGKKQKRLGQTSKQ</sequence>
<comment type="caution">
    <text evidence="2">The sequence shown here is derived from an EMBL/GenBank/DDBJ whole genome shotgun (WGS) entry which is preliminary data.</text>
</comment>
<keyword evidence="3" id="KW-1185">Reference proteome</keyword>
<proteinExistence type="predicted"/>
<feature type="region of interest" description="Disordered" evidence="1">
    <location>
        <begin position="17"/>
        <end position="87"/>
    </location>
</feature>
<feature type="compositionally biased region" description="Basic and acidic residues" evidence="1">
    <location>
        <begin position="24"/>
        <end position="38"/>
    </location>
</feature>
<name>A0ABQ8U0J7_9EUKA</name>
<evidence type="ECO:0000256" key="1">
    <source>
        <dbReference type="SAM" id="MobiDB-lite"/>
    </source>
</evidence>
<evidence type="ECO:0000313" key="3">
    <source>
        <dbReference type="Proteomes" id="UP001141327"/>
    </source>
</evidence>
<accession>A0ABQ8U0J7</accession>
<dbReference type="EMBL" id="JAPMOS010000467">
    <property type="protein sequence ID" value="KAJ4452530.1"/>
    <property type="molecule type" value="Genomic_DNA"/>
</dbReference>
<dbReference type="Proteomes" id="UP001141327">
    <property type="component" value="Unassembled WGS sequence"/>
</dbReference>
<organism evidence="2 3">
    <name type="scientific">Paratrimastix pyriformis</name>
    <dbReference type="NCBI Taxonomy" id="342808"/>
    <lineage>
        <taxon>Eukaryota</taxon>
        <taxon>Metamonada</taxon>
        <taxon>Preaxostyla</taxon>
        <taxon>Paratrimastigidae</taxon>
        <taxon>Paratrimastix</taxon>
    </lineage>
</organism>
<gene>
    <name evidence="2" type="ORF">PAPYR_13279</name>
</gene>
<protein>
    <submittedName>
        <fullName evidence="2">Uncharacterized protein</fullName>
    </submittedName>
</protein>
<reference evidence="2" key="1">
    <citation type="journal article" date="2022" name="bioRxiv">
        <title>Genomics of Preaxostyla Flagellates Illuminates Evolutionary Transitions and the Path Towards Mitochondrial Loss.</title>
        <authorList>
            <person name="Novak L.V.F."/>
            <person name="Treitli S.C."/>
            <person name="Pyrih J."/>
            <person name="Halakuc P."/>
            <person name="Pipaliya S.V."/>
            <person name="Vacek V."/>
            <person name="Brzon O."/>
            <person name="Soukal P."/>
            <person name="Eme L."/>
            <person name="Dacks J.B."/>
            <person name="Karnkowska A."/>
            <person name="Elias M."/>
            <person name="Hampl V."/>
        </authorList>
    </citation>
    <scope>NUCLEOTIDE SEQUENCE</scope>
    <source>
        <strain evidence="2">RCP-MX</strain>
    </source>
</reference>